<dbReference type="EMBL" id="CP036433">
    <property type="protein sequence ID" value="QDU98046.1"/>
    <property type="molecule type" value="Genomic_DNA"/>
</dbReference>
<feature type="signal peptide" evidence="14">
    <location>
        <begin position="1"/>
        <end position="30"/>
    </location>
</feature>
<comment type="similarity">
    <text evidence="3">Belongs to the LRWD1 family.</text>
</comment>
<keyword evidence="17" id="KW-1185">Reference proteome</keyword>
<dbReference type="RefSeq" id="WP_145056968.1">
    <property type="nucleotide sequence ID" value="NZ_CP036433.1"/>
</dbReference>
<feature type="repeat" description="WD" evidence="12">
    <location>
        <begin position="213"/>
        <end position="254"/>
    </location>
</feature>
<feature type="domain" description="F-box/LRR-repeat protein 15-like leucin rich repeat" evidence="15">
    <location>
        <begin position="550"/>
        <end position="646"/>
    </location>
</feature>
<feature type="region of interest" description="Disordered" evidence="13">
    <location>
        <begin position="29"/>
        <end position="74"/>
    </location>
</feature>
<dbReference type="InterPro" id="IPR019775">
    <property type="entry name" value="WD40_repeat_CS"/>
</dbReference>
<dbReference type="InterPro" id="IPR015943">
    <property type="entry name" value="WD40/YVTN_repeat-like_dom_sf"/>
</dbReference>
<evidence type="ECO:0000256" key="13">
    <source>
        <dbReference type="SAM" id="MobiDB-lite"/>
    </source>
</evidence>
<dbReference type="PROSITE" id="PS00678">
    <property type="entry name" value="WD_REPEATS_1"/>
    <property type="match status" value="1"/>
</dbReference>
<dbReference type="AlphaFoldDB" id="A0A518E1T0"/>
<feature type="chain" id="PRO_5021800118" description="Leucine-rich repeat and WD repeat-containing protein 1" evidence="14">
    <location>
        <begin position="31"/>
        <end position="680"/>
    </location>
</feature>
<keyword evidence="5 12" id="KW-0853">WD repeat</keyword>
<keyword evidence="10" id="KW-0137">Centromere</keyword>
<evidence type="ECO:0000256" key="6">
    <source>
        <dbReference type="ARBA" id="ARBA00022705"/>
    </source>
</evidence>
<evidence type="ECO:0000256" key="9">
    <source>
        <dbReference type="ARBA" id="ARBA00022895"/>
    </source>
</evidence>
<dbReference type="SUPFAM" id="SSF52047">
    <property type="entry name" value="RNI-like"/>
    <property type="match status" value="1"/>
</dbReference>
<reference evidence="16 17" key="1">
    <citation type="submission" date="2019-02" db="EMBL/GenBank/DDBJ databases">
        <title>Deep-cultivation of Planctomycetes and their phenomic and genomic characterization uncovers novel biology.</title>
        <authorList>
            <person name="Wiegand S."/>
            <person name="Jogler M."/>
            <person name="Boedeker C."/>
            <person name="Pinto D."/>
            <person name="Vollmers J."/>
            <person name="Rivas-Marin E."/>
            <person name="Kohn T."/>
            <person name="Peeters S.H."/>
            <person name="Heuer A."/>
            <person name="Rast P."/>
            <person name="Oberbeckmann S."/>
            <person name="Bunk B."/>
            <person name="Jeske O."/>
            <person name="Meyerdierks A."/>
            <person name="Storesund J.E."/>
            <person name="Kallscheuer N."/>
            <person name="Luecker S."/>
            <person name="Lage O.M."/>
            <person name="Pohl T."/>
            <person name="Merkel B.J."/>
            <person name="Hornburger P."/>
            <person name="Mueller R.-W."/>
            <person name="Bruemmer F."/>
            <person name="Labrenz M."/>
            <person name="Spormann A.M."/>
            <person name="Op den Camp H."/>
            <person name="Overmann J."/>
            <person name="Amann R."/>
            <person name="Jetten M.S.M."/>
            <person name="Mascher T."/>
            <person name="Medema M.H."/>
            <person name="Devos D.P."/>
            <person name="Kaster A.-K."/>
            <person name="Ovreas L."/>
            <person name="Rohde M."/>
            <person name="Galperin M.Y."/>
            <person name="Jogler C."/>
        </authorList>
    </citation>
    <scope>NUCLEOTIDE SEQUENCE [LARGE SCALE GENOMIC DNA]</scope>
    <source>
        <strain evidence="16 17">Pla85_3_4</strain>
    </source>
</reference>
<organism evidence="16 17">
    <name type="scientific">Lignipirellula cremea</name>
    <dbReference type="NCBI Taxonomy" id="2528010"/>
    <lineage>
        <taxon>Bacteria</taxon>
        <taxon>Pseudomonadati</taxon>
        <taxon>Planctomycetota</taxon>
        <taxon>Planctomycetia</taxon>
        <taxon>Pirellulales</taxon>
        <taxon>Pirellulaceae</taxon>
        <taxon>Lignipirellula</taxon>
    </lineage>
</organism>
<evidence type="ECO:0000313" key="16">
    <source>
        <dbReference type="EMBL" id="QDU98046.1"/>
    </source>
</evidence>
<dbReference type="InterPro" id="IPR001611">
    <property type="entry name" value="Leu-rich_rpt"/>
</dbReference>
<dbReference type="GO" id="GO:0000781">
    <property type="term" value="C:chromosome, telomeric region"/>
    <property type="evidence" value="ECO:0007669"/>
    <property type="project" value="UniProtKB-SubCell"/>
</dbReference>
<dbReference type="GO" id="GO:0000776">
    <property type="term" value="C:kinetochore"/>
    <property type="evidence" value="ECO:0007669"/>
    <property type="project" value="UniProtKB-KW"/>
</dbReference>
<dbReference type="KEGG" id="lcre:Pla8534_59070"/>
<sequence length="680" mass="72028" precursor="true">MQRRYLLAKNWQAGGLVLVCLLGWSCSKTSSPPPSGFPNAQTATDPPASSAQAPAKVAGAPLESADDESVEPNPPLPAAVIEKLVVPPAGAAPYAVAALPSGRMAIGYNDGQTRIWNTQSAQVEQTLPGIEGIVQAIAAAADGKVLAVATDQLVVVWDLSDMEKPQEKLQIKDHETPVMAVAVSRDGQRLATGGLDGSVKIWNAADGAELHALQPDNQGIGGLAFNHDGKILATAGGSSVIRLWDTDQGEEIGRLQGHAKTVQSLRFSHDGKSLASCDWNSLVILWDVAERKPRRWLRGHTQIVFDVDFSPDDQILVSGGRNDGTVRLWQVSNGAPLRTIELGGPGNKNYVSISHVAFTSDGDKVCAAATFEAYLLSLEKMLAAPALENTLAQRLGSIGGTLEEGEETAATFNYLPVDDNVFELLRQVKDLQRLHLSSSKISDAAFDDVASFRELRSLNLSSTAISDAGVAKLAALPHLETLDLAFTAITDKGLQSIARMPALIHLNLRSADNVTDAGVAHLARLSTLRVLNLGGTEITDQAVAEAASLEHLQELYLLGCKKLTSAAMAPLAKRPSLKTLNINLTPIGDEGLASLESHPGLSVLSLAVTPVTDAGLATIATVEQLTQLNLDGCQSITDQGVAQLARLKQLETLWISGCPLVTAEAIAKLQTELPELHINH</sequence>
<keyword evidence="6" id="KW-0235">DNA replication</keyword>
<evidence type="ECO:0000256" key="3">
    <source>
        <dbReference type="ARBA" id="ARBA00007545"/>
    </source>
</evidence>
<evidence type="ECO:0000256" key="8">
    <source>
        <dbReference type="ARBA" id="ARBA00022838"/>
    </source>
</evidence>
<feature type="repeat" description="WD" evidence="12">
    <location>
        <begin position="255"/>
        <end position="288"/>
    </location>
</feature>
<evidence type="ECO:0000256" key="10">
    <source>
        <dbReference type="ARBA" id="ARBA00023328"/>
    </source>
</evidence>
<evidence type="ECO:0000256" key="11">
    <source>
        <dbReference type="ARBA" id="ARBA00033046"/>
    </source>
</evidence>
<evidence type="ECO:0000313" key="17">
    <source>
        <dbReference type="Proteomes" id="UP000317648"/>
    </source>
</evidence>
<protein>
    <recommendedName>
        <fullName evidence="4">Leucine-rich repeat and WD repeat-containing protein 1</fullName>
    </recommendedName>
    <alternativeName>
        <fullName evidence="11">Origin recognition complex-associated protein</fullName>
    </alternativeName>
</protein>
<dbReference type="Pfam" id="PF13516">
    <property type="entry name" value="LRR_6"/>
    <property type="match status" value="3"/>
</dbReference>
<dbReference type="SMART" id="SM00320">
    <property type="entry name" value="WD40"/>
    <property type="match status" value="6"/>
</dbReference>
<evidence type="ECO:0000259" key="15">
    <source>
        <dbReference type="Pfam" id="PF25372"/>
    </source>
</evidence>
<evidence type="ECO:0000256" key="2">
    <source>
        <dbReference type="ARBA" id="ARBA00004629"/>
    </source>
</evidence>
<keyword evidence="9" id="KW-0779">Telomere</keyword>
<evidence type="ECO:0000256" key="5">
    <source>
        <dbReference type="ARBA" id="ARBA00022574"/>
    </source>
</evidence>
<feature type="repeat" description="WD" evidence="12">
    <location>
        <begin position="297"/>
        <end position="339"/>
    </location>
</feature>
<accession>A0A518E1T0</accession>
<keyword evidence="7" id="KW-0677">Repeat</keyword>
<dbReference type="GO" id="GO:0006260">
    <property type="term" value="P:DNA replication"/>
    <property type="evidence" value="ECO:0007669"/>
    <property type="project" value="UniProtKB-KW"/>
</dbReference>
<evidence type="ECO:0000256" key="12">
    <source>
        <dbReference type="PROSITE-ProRule" id="PRU00221"/>
    </source>
</evidence>
<evidence type="ECO:0000256" key="7">
    <source>
        <dbReference type="ARBA" id="ARBA00022737"/>
    </source>
</evidence>
<dbReference type="SMART" id="SM00367">
    <property type="entry name" value="LRR_CC"/>
    <property type="match status" value="6"/>
</dbReference>
<dbReference type="PROSITE" id="PS50294">
    <property type="entry name" value="WD_REPEATS_REGION"/>
    <property type="match status" value="4"/>
</dbReference>
<evidence type="ECO:0000256" key="4">
    <source>
        <dbReference type="ARBA" id="ARBA00015536"/>
    </source>
</evidence>
<feature type="repeat" description="WD" evidence="12">
    <location>
        <begin position="171"/>
        <end position="212"/>
    </location>
</feature>
<proteinExistence type="inferred from homology"/>
<keyword evidence="14" id="KW-0732">Signal</keyword>
<gene>
    <name evidence="16" type="ORF">Pla8534_59070</name>
</gene>
<dbReference type="Gene3D" id="2.130.10.10">
    <property type="entry name" value="YVTN repeat-like/Quinoprotein amine dehydrogenase"/>
    <property type="match status" value="2"/>
</dbReference>
<dbReference type="InterPro" id="IPR032675">
    <property type="entry name" value="LRR_dom_sf"/>
</dbReference>
<dbReference type="InterPro" id="IPR006553">
    <property type="entry name" value="Leu-rich_rpt_Cys-con_subtyp"/>
</dbReference>
<dbReference type="InterPro" id="IPR036322">
    <property type="entry name" value="WD40_repeat_dom_sf"/>
</dbReference>
<name>A0A518E1T0_9BACT</name>
<keyword evidence="8" id="KW-0995">Kinetochore</keyword>
<dbReference type="InterPro" id="IPR001680">
    <property type="entry name" value="WD40_rpt"/>
</dbReference>
<dbReference type="InterPro" id="IPR057207">
    <property type="entry name" value="FBXL15_LRR"/>
</dbReference>
<dbReference type="CDD" id="cd00200">
    <property type="entry name" value="WD40"/>
    <property type="match status" value="1"/>
</dbReference>
<dbReference type="Gene3D" id="3.80.10.10">
    <property type="entry name" value="Ribonuclease Inhibitor"/>
    <property type="match status" value="3"/>
</dbReference>
<dbReference type="Proteomes" id="UP000317648">
    <property type="component" value="Chromosome"/>
</dbReference>
<dbReference type="Pfam" id="PF25372">
    <property type="entry name" value="DUF7885"/>
    <property type="match status" value="1"/>
</dbReference>
<keyword evidence="9" id="KW-0158">Chromosome</keyword>
<dbReference type="OrthoDB" id="277950at2"/>
<dbReference type="SUPFAM" id="SSF50978">
    <property type="entry name" value="WD40 repeat-like"/>
    <property type="match status" value="1"/>
</dbReference>
<dbReference type="PROSITE" id="PS50082">
    <property type="entry name" value="WD_REPEATS_2"/>
    <property type="match status" value="4"/>
</dbReference>
<comment type="subcellular location">
    <subcellularLocation>
        <location evidence="2">Chromosome</location>
        <location evidence="2">Centromere</location>
        <location evidence="2">Kinetochore</location>
    </subcellularLocation>
    <subcellularLocation>
        <location evidence="1">Chromosome</location>
        <location evidence="1">Telomere</location>
    </subcellularLocation>
</comment>
<evidence type="ECO:0000256" key="1">
    <source>
        <dbReference type="ARBA" id="ARBA00004574"/>
    </source>
</evidence>
<evidence type="ECO:0000256" key="14">
    <source>
        <dbReference type="SAM" id="SignalP"/>
    </source>
</evidence>
<dbReference type="Pfam" id="PF00400">
    <property type="entry name" value="WD40"/>
    <property type="match status" value="4"/>
</dbReference>
<feature type="compositionally biased region" description="Polar residues" evidence="13">
    <location>
        <begin position="38"/>
        <end position="52"/>
    </location>
</feature>
<dbReference type="InterPro" id="IPR050349">
    <property type="entry name" value="WD_LIS1/nudF_dynein_reg"/>
</dbReference>
<dbReference type="SMART" id="SM00368">
    <property type="entry name" value="LRR_RI"/>
    <property type="match status" value="5"/>
</dbReference>
<dbReference type="PANTHER" id="PTHR44129">
    <property type="entry name" value="WD REPEAT-CONTAINING PROTEIN POP1"/>
    <property type="match status" value="1"/>
</dbReference>